<feature type="domain" description="G-protein coupled receptors family 1 profile" evidence="11">
    <location>
        <begin position="45"/>
        <end position="319"/>
    </location>
</feature>
<dbReference type="GO" id="GO:0043005">
    <property type="term" value="C:neuron projection"/>
    <property type="evidence" value="ECO:0007669"/>
    <property type="project" value="TreeGrafter"/>
</dbReference>
<dbReference type="GO" id="GO:0004983">
    <property type="term" value="F:neuropeptide Y receptor activity"/>
    <property type="evidence" value="ECO:0007669"/>
    <property type="project" value="InterPro"/>
</dbReference>
<dbReference type="Pfam" id="PF00001">
    <property type="entry name" value="7tm_1"/>
    <property type="match status" value="1"/>
</dbReference>
<name>A0A2A2LCI9_9BILA</name>
<evidence type="ECO:0000256" key="10">
    <source>
        <dbReference type="SAM" id="Phobius"/>
    </source>
</evidence>
<keyword evidence="13" id="KW-1185">Reference proteome</keyword>
<dbReference type="PROSITE" id="PS00237">
    <property type="entry name" value="G_PROTEIN_RECEP_F1_1"/>
    <property type="match status" value="1"/>
</dbReference>
<protein>
    <recommendedName>
        <fullName evidence="11">G-protein coupled receptors family 1 profile domain-containing protein</fullName>
    </recommendedName>
</protein>
<dbReference type="PANTHER" id="PTHR24235:SF18">
    <property type="entry name" value="G-PROTEIN COUPLED RECEPTORS FAMILY 1 PROFILE DOMAIN-CONTAINING PROTEIN"/>
    <property type="match status" value="1"/>
</dbReference>
<dbReference type="GO" id="GO:0005886">
    <property type="term" value="C:plasma membrane"/>
    <property type="evidence" value="ECO:0007669"/>
    <property type="project" value="TreeGrafter"/>
</dbReference>
<dbReference type="PRINTS" id="PR01012">
    <property type="entry name" value="NRPEPTIDEYR"/>
</dbReference>
<dbReference type="OrthoDB" id="9046662at2759"/>
<dbReference type="Gene3D" id="1.20.1070.10">
    <property type="entry name" value="Rhodopsin 7-helix transmembrane proteins"/>
    <property type="match status" value="1"/>
</dbReference>
<evidence type="ECO:0000256" key="3">
    <source>
        <dbReference type="ARBA" id="ARBA00022692"/>
    </source>
</evidence>
<sequence length="423" mass="47577">MPNDTSCMNLNDELWLFRGDYTTRTPVVVLFGFLYSIIIICGVIGNTCVVLAITRNKALQTVPNLFILSLSCSDIVVCCISATITPITAFRKDWIFGPALCRIAPFFAGLSLCFSTFTLTAISIDRYMLICFPMKKPLSHKQAGYVIAFICLFCGSIVSPVIFKQKLDTFGKFCGLYCTENWEGNEYQRRIYGSILLFIQFLIPLIIIGLSYTLISLRIGQSMILKNAKNKKNNSNSSDGCENYLTDQQKIAIRRKQRANRMFIAMVIAFVVSWLPSLTYNLLRDYELLPDSVTSQEFLVGVATHCTAMTSTVWNPLLYAALNPQLRAAFIELIPGSVRQKLHLEQEKSCPLLNGNNLTGTELTQAGRTNKYGSTSIQVGPCKRADMQIMQSSCKRVLFLFLFPSFRTDFQSVEFFFSFSLSS</sequence>
<keyword evidence="6 10" id="KW-0472">Membrane</keyword>
<comment type="caution">
    <text evidence="12">The sequence shown here is derived from an EMBL/GenBank/DDBJ whole genome shotgun (WGS) entry which is preliminary data.</text>
</comment>
<feature type="transmembrane region" description="Helical" evidence="10">
    <location>
        <begin position="143"/>
        <end position="163"/>
    </location>
</feature>
<accession>A0A2A2LCI9</accession>
<gene>
    <name evidence="12" type="ORF">WR25_17943</name>
</gene>
<feature type="transmembrane region" description="Helical" evidence="10">
    <location>
        <begin position="65"/>
        <end position="89"/>
    </location>
</feature>
<dbReference type="CDD" id="cd15203">
    <property type="entry name" value="7tmA_NPYR-like"/>
    <property type="match status" value="1"/>
</dbReference>
<evidence type="ECO:0000256" key="7">
    <source>
        <dbReference type="ARBA" id="ARBA00023170"/>
    </source>
</evidence>
<comment type="subcellular location">
    <subcellularLocation>
        <location evidence="1">Membrane</location>
        <topology evidence="1">Multi-pass membrane protein</topology>
    </subcellularLocation>
</comment>
<keyword evidence="5 9" id="KW-0297">G-protein coupled receptor</keyword>
<evidence type="ECO:0000259" key="11">
    <source>
        <dbReference type="PROSITE" id="PS50262"/>
    </source>
</evidence>
<reference evidence="12 13" key="1">
    <citation type="journal article" date="2017" name="Curr. Biol.">
        <title>Genome architecture and evolution of a unichromosomal asexual nematode.</title>
        <authorList>
            <person name="Fradin H."/>
            <person name="Zegar C."/>
            <person name="Gutwein M."/>
            <person name="Lucas J."/>
            <person name="Kovtun M."/>
            <person name="Corcoran D."/>
            <person name="Baugh L.R."/>
            <person name="Kiontke K."/>
            <person name="Gunsalus K."/>
            <person name="Fitch D.H."/>
            <person name="Piano F."/>
        </authorList>
    </citation>
    <scope>NUCLEOTIDE SEQUENCE [LARGE SCALE GENOMIC DNA]</scope>
    <source>
        <strain evidence="12">PF1309</strain>
    </source>
</reference>
<feature type="transmembrane region" description="Helical" evidence="10">
    <location>
        <begin position="191"/>
        <end position="215"/>
    </location>
</feature>
<comment type="similarity">
    <text evidence="2 9">Belongs to the G-protein coupled receptor 1 family.</text>
</comment>
<dbReference type="AlphaFoldDB" id="A0A2A2LCI9"/>
<dbReference type="PANTHER" id="PTHR24235">
    <property type="entry name" value="NEUROPEPTIDE Y RECEPTOR"/>
    <property type="match status" value="1"/>
</dbReference>
<dbReference type="PRINTS" id="PR00237">
    <property type="entry name" value="GPCRRHODOPSN"/>
</dbReference>
<evidence type="ECO:0000256" key="4">
    <source>
        <dbReference type="ARBA" id="ARBA00022989"/>
    </source>
</evidence>
<evidence type="ECO:0000256" key="5">
    <source>
        <dbReference type="ARBA" id="ARBA00023040"/>
    </source>
</evidence>
<proteinExistence type="inferred from homology"/>
<evidence type="ECO:0000313" key="13">
    <source>
        <dbReference type="Proteomes" id="UP000218231"/>
    </source>
</evidence>
<feature type="transmembrane region" description="Helical" evidence="10">
    <location>
        <begin position="263"/>
        <end position="283"/>
    </location>
</feature>
<keyword evidence="3 9" id="KW-0812">Transmembrane</keyword>
<dbReference type="SUPFAM" id="SSF81321">
    <property type="entry name" value="Family A G protein-coupled receptor-like"/>
    <property type="match status" value="1"/>
</dbReference>
<dbReference type="STRING" id="2018661.A0A2A2LCI9"/>
<dbReference type="SMART" id="SM01381">
    <property type="entry name" value="7TM_GPCR_Srsx"/>
    <property type="match status" value="1"/>
</dbReference>
<dbReference type="GO" id="GO:0042923">
    <property type="term" value="F:neuropeptide binding"/>
    <property type="evidence" value="ECO:0007669"/>
    <property type="project" value="TreeGrafter"/>
</dbReference>
<evidence type="ECO:0000256" key="9">
    <source>
        <dbReference type="RuleBase" id="RU000688"/>
    </source>
</evidence>
<dbReference type="InterPro" id="IPR000611">
    <property type="entry name" value="NPY_rcpt"/>
</dbReference>
<keyword evidence="8 9" id="KW-0807">Transducer</keyword>
<feature type="transmembrane region" description="Helical" evidence="10">
    <location>
        <begin position="27"/>
        <end position="53"/>
    </location>
</feature>
<dbReference type="PROSITE" id="PS50262">
    <property type="entry name" value="G_PROTEIN_RECEP_F1_2"/>
    <property type="match status" value="1"/>
</dbReference>
<evidence type="ECO:0000256" key="1">
    <source>
        <dbReference type="ARBA" id="ARBA00004141"/>
    </source>
</evidence>
<feature type="transmembrane region" description="Helical" evidence="10">
    <location>
        <begin position="95"/>
        <end position="122"/>
    </location>
</feature>
<organism evidence="12 13">
    <name type="scientific">Diploscapter pachys</name>
    <dbReference type="NCBI Taxonomy" id="2018661"/>
    <lineage>
        <taxon>Eukaryota</taxon>
        <taxon>Metazoa</taxon>
        <taxon>Ecdysozoa</taxon>
        <taxon>Nematoda</taxon>
        <taxon>Chromadorea</taxon>
        <taxon>Rhabditida</taxon>
        <taxon>Rhabditina</taxon>
        <taxon>Rhabditomorpha</taxon>
        <taxon>Rhabditoidea</taxon>
        <taxon>Rhabditidae</taxon>
        <taxon>Diploscapter</taxon>
    </lineage>
</organism>
<dbReference type="Proteomes" id="UP000218231">
    <property type="component" value="Unassembled WGS sequence"/>
</dbReference>
<evidence type="ECO:0000256" key="2">
    <source>
        <dbReference type="ARBA" id="ARBA00010663"/>
    </source>
</evidence>
<keyword evidence="4 10" id="KW-1133">Transmembrane helix</keyword>
<evidence type="ECO:0000256" key="6">
    <source>
        <dbReference type="ARBA" id="ARBA00023136"/>
    </source>
</evidence>
<dbReference type="InterPro" id="IPR017452">
    <property type="entry name" value="GPCR_Rhodpsn_7TM"/>
</dbReference>
<dbReference type="InterPro" id="IPR000276">
    <property type="entry name" value="GPCR_Rhodpsn"/>
</dbReference>
<evidence type="ECO:0000313" key="12">
    <source>
        <dbReference type="EMBL" id="PAV84001.1"/>
    </source>
</evidence>
<evidence type="ECO:0000256" key="8">
    <source>
        <dbReference type="ARBA" id="ARBA00023224"/>
    </source>
</evidence>
<dbReference type="EMBL" id="LIAE01006898">
    <property type="protein sequence ID" value="PAV84001.1"/>
    <property type="molecule type" value="Genomic_DNA"/>
</dbReference>
<keyword evidence="7 9" id="KW-0675">Receptor</keyword>